<name>A0A0A9DEC1_ARUDO</name>
<dbReference type="EMBL" id="GBRH01211754">
    <property type="protein sequence ID" value="JAD86141.1"/>
    <property type="molecule type" value="Transcribed_RNA"/>
</dbReference>
<accession>A0A0A9DEC1</accession>
<proteinExistence type="predicted"/>
<sequence>MRLRFTNEEEVDDDLFSLACGPDFRVKKYSSCIVNGVQFSTIDRDKNKKTQNSGVMSQGTRNGQCIDFWNLERDSSVRL</sequence>
<protein>
    <submittedName>
        <fullName evidence="1">Uncharacterized protein</fullName>
    </submittedName>
</protein>
<dbReference type="AlphaFoldDB" id="A0A0A9DEC1"/>
<organism evidence="1">
    <name type="scientific">Arundo donax</name>
    <name type="common">Giant reed</name>
    <name type="synonym">Donax arundinaceus</name>
    <dbReference type="NCBI Taxonomy" id="35708"/>
    <lineage>
        <taxon>Eukaryota</taxon>
        <taxon>Viridiplantae</taxon>
        <taxon>Streptophyta</taxon>
        <taxon>Embryophyta</taxon>
        <taxon>Tracheophyta</taxon>
        <taxon>Spermatophyta</taxon>
        <taxon>Magnoliopsida</taxon>
        <taxon>Liliopsida</taxon>
        <taxon>Poales</taxon>
        <taxon>Poaceae</taxon>
        <taxon>PACMAD clade</taxon>
        <taxon>Arundinoideae</taxon>
        <taxon>Arundineae</taxon>
        <taxon>Arundo</taxon>
    </lineage>
</organism>
<dbReference type="PANTHER" id="PTHR48258:SF14">
    <property type="entry name" value="OS02G0583300 PROTEIN"/>
    <property type="match status" value="1"/>
</dbReference>
<reference evidence="1" key="2">
    <citation type="journal article" date="2015" name="Data Brief">
        <title>Shoot transcriptome of the giant reed, Arundo donax.</title>
        <authorList>
            <person name="Barrero R.A."/>
            <person name="Guerrero F.D."/>
            <person name="Moolhuijzen P."/>
            <person name="Goolsby J.A."/>
            <person name="Tidwell J."/>
            <person name="Bellgard S.E."/>
            <person name="Bellgard M.I."/>
        </authorList>
    </citation>
    <scope>NUCLEOTIDE SEQUENCE</scope>
    <source>
        <tissue evidence="1">Shoot tissue taken approximately 20 cm above the soil surface</tissue>
    </source>
</reference>
<evidence type="ECO:0000313" key="1">
    <source>
        <dbReference type="EMBL" id="JAD86141.1"/>
    </source>
</evidence>
<dbReference type="PANTHER" id="PTHR48258">
    <property type="entry name" value="DUF4218 DOMAIN-CONTAINING PROTEIN-RELATED"/>
    <property type="match status" value="1"/>
</dbReference>
<reference evidence="1" key="1">
    <citation type="submission" date="2014-09" db="EMBL/GenBank/DDBJ databases">
        <authorList>
            <person name="Magalhaes I.L.F."/>
            <person name="Oliveira U."/>
            <person name="Santos F.R."/>
            <person name="Vidigal T.H.D.A."/>
            <person name="Brescovit A.D."/>
            <person name="Santos A.J."/>
        </authorList>
    </citation>
    <scope>NUCLEOTIDE SEQUENCE</scope>
    <source>
        <tissue evidence="1">Shoot tissue taken approximately 20 cm above the soil surface</tissue>
    </source>
</reference>